<sequence length="258" mass="27920">MRFQINDSVLFKYKQGADSVLEVNKDDYDKLQHRQSNQEDGGWKLHFRVDRSAPKTPAPAAAPPSNGSSTPTTPSPMGHHLFWVLPPHHPKLRLLPLRHAPPQGSSTPGTPSAPSATSPAAASPKGSSTPSTPSPNGAPGSTPTGKSPTSSPTPAGSNVSPPSPATGGSITPVANAPSTSIQLLRHRLADHLEVLLHRRQADHLEVLHRRQADHLEVLHRQEDLLQDLREVLLRDPAAILHRTLILQLAHQKTQVHWQ</sequence>
<evidence type="ECO:0000259" key="2">
    <source>
        <dbReference type="Pfam" id="PF02298"/>
    </source>
</evidence>
<name>A0ABS8T625_DATST</name>
<reference evidence="3 4" key="1">
    <citation type="journal article" date="2021" name="BMC Genomics">
        <title>Datura genome reveals duplications of psychoactive alkaloid biosynthetic genes and high mutation rate following tissue culture.</title>
        <authorList>
            <person name="Rajewski A."/>
            <person name="Carter-House D."/>
            <person name="Stajich J."/>
            <person name="Litt A."/>
        </authorList>
    </citation>
    <scope>NUCLEOTIDE SEQUENCE [LARGE SCALE GENOMIC DNA]</scope>
    <source>
        <strain evidence="3">AR-01</strain>
    </source>
</reference>
<feature type="region of interest" description="Disordered" evidence="1">
    <location>
        <begin position="94"/>
        <end position="174"/>
    </location>
</feature>
<feature type="region of interest" description="Disordered" evidence="1">
    <location>
        <begin position="53"/>
        <end position="82"/>
    </location>
</feature>
<comment type="caution">
    <text evidence="3">The sequence shown here is derived from an EMBL/GenBank/DDBJ whole genome shotgun (WGS) entry which is preliminary data.</text>
</comment>
<feature type="compositionally biased region" description="Low complexity" evidence="1">
    <location>
        <begin position="94"/>
        <end position="157"/>
    </location>
</feature>
<protein>
    <recommendedName>
        <fullName evidence="2">Phytocyanin domain-containing protein</fullName>
    </recommendedName>
</protein>
<evidence type="ECO:0000313" key="4">
    <source>
        <dbReference type="Proteomes" id="UP000823775"/>
    </source>
</evidence>
<evidence type="ECO:0000313" key="3">
    <source>
        <dbReference type="EMBL" id="MCD7466598.1"/>
    </source>
</evidence>
<gene>
    <name evidence="3" type="ORF">HAX54_003440</name>
</gene>
<feature type="compositionally biased region" description="Low complexity" evidence="1">
    <location>
        <begin position="63"/>
        <end position="76"/>
    </location>
</feature>
<feature type="domain" description="Phytocyanin" evidence="2">
    <location>
        <begin position="2"/>
        <end position="37"/>
    </location>
</feature>
<evidence type="ECO:0000256" key="1">
    <source>
        <dbReference type="SAM" id="MobiDB-lite"/>
    </source>
</evidence>
<dbReference type="Proteomes" id="UP000823775">
    <property type="component" value="Unassembled WGS sequence"/>
</dbReference>
<proteinExistence type="predicted"/>
<dbReference type="Pfam" id="PF02298">
    <property type="entry name" value="Cu_bind_like"/>
    <property type="match status" value="1"/>
</dbReference>
<dbReference type="EMBL" id="JACEIK010001158">
    <property type="protein sequence ID" value="MCD7466598.1"/>
    <property type="molecule type" value="Genomic_DNA"/>
</dbReference>
<dbReference type="InterPro" id="IPR003245">
    <property type="entry name" value="Phytocyanin_dom"/>
</dbReference>
<keyword evidence="4" id="KW-1185">Reference proteome</keyword>
<organism evidence="3 4">
    <name type="scientific">Datura stramonium</name>
    <name type="common">Jimsonweed</name>
    <name type="synonym">Common thornapple</name>
    <dbReference type="NCBI Taxonomy" id="4076"/>
    <lineage>
        <taxon>Eukaryota</taxon>
        <taxon>Viridiplantae</taxon>
        <taxon>Streptophyta</taxon>
        <taxon>Embryophyta</taxon>
        <taxon>Tracheophyta</taxon>
        <taxon>Spermatophyta</taxon>
        <taxon>Magnoliopsida</taxon>
        <taxon>eudicotyledons</taxon>
        <taxon>Gunneridae</taxon>
        <taxon>Pentapetalae</taxon>
        <taxon>asterids</taxon>
        <taxon>lamiids</taxon>
        <taxon>Solanales</taxon>
        <taxon>Solanaceae</taxon>
        <taxon>Solanoideae</taxon>
        <taxon>Datureae</taxon>
        <taxon>Datura</taxon>
    </lineage>
</organism>
<accession>A0ABS8T625</accession>
<dbReference type="Gene3D" id="2.60.40.420">
    <property type="entry name" value="Cupredoxins - blue copper proteins"/>
    <property type="match status" value="1"/>
</dbReference>
<dbReference type="InterPro" id="IPR008972">
    <property type="entry name" value="Cupredoxin"/>
</dbReference>
<dbReference type="SUPFAM" id="SSF49503">
    <property type="entry name" value="Cupredoxins"/>
    <property type="match status" value="1"/>
</dbReference>